<feature type="domain" description="NnrU" evidence="6">
    <location>
        <begin position="14"/>
        <end position="225"/>
    </location>
</feature>
<reference evidence="7 8" key="1">
    <citation type="submission" date="2015-09" db="EMBL/GenBank/DDBJ databases">
        <authorList>
            <consortium name="Swine Surveillance"/>
        </authorList>
    </citation>
    <scope>NUCLEOTIDE SEQUENCE [LARGE SCALE GENOMIC DNA]</scope>
    <source>
        <strain evidence="7 8">CECT 8383</strain>
    </source>
</reference>
<evidence type="ECO:0000313" key="7">
    <source>
        <dbReference type="EMBL" id="CUH84429.1"/>
    </source>
</evidence>
<dbReference type="GO" id="GO:0016020">
    <property type="term" value="C:membrane"/>
    <property type="evidence" value="ECO:0007669"/>
    <property type="project" value="UniProtKB-SubCell"/>
</dbReference>
<comment type="subcellular location">
    <subcellularLocation>
        <location evidence="1">Membrane</location>
        <topology evidence="1">Multi-pass membrane protein</topology>
    </subcellularLocation>
</comment>
<accession>A0A0P1H3S5</accession>
<organism evidence="7 8">
    <name type="scientific">Thalassovita mediterranea</name>
    <dbReference type="NCBI Taxonomy" id="340021"/>
    <lineage>
        <taxon>Bacteria</taxon>
        <taxon>Pseudomonadati</taxon>
        <taxon>Pseudomonadota</taxon>
        <taxon>Alphaproteobacteria</taxon>
        <taxon>Rhodobacterales</taxon>
        <taxon>Roseobacteraceae</taxon>
        <taxon>Thalassovita</taxon>
    </lineage>
</organism>
<keyword evidence="3 5" id="KW-1133">Transmembrane helix</keyword>
<keyword evidence="8" id="KW-1185">Reference proteome</keyword>
<dbReference type="Proteomes" id="UP000051681">
    <property type="component" value="Unassembled WGS sequence"/>
</dbReference>
<feature type="transmembrane region" description="Helical" evidence="5">
    <location>
        <begin position="39"/>
        <end position="60"/>
    </location>
</feature>
<dbReference type="EMBL" id="CYSF01000007">
    <property type="protein sequence ID" value="CUH84429.1"/>
    <property type="molecule type" value="Genomic_DNA"/>
</dbReference>
<evidence type="ECO:0000259" key="6">
    <source>
        <dbReference type="Pfam" id="PF07298"/>
    </source>
</evidence>
<gene>
    <name evidence="7" type="ORF">TM5383_01639</name>
</gene>
<proteinExistence type="predicted"/>
<dbReference type="STRING" id="340021.TM5383_01639"/>
<feature type="transmembrane region" description="Helical" evidence="5">
    <location>
        <begin position="6"/>
        <end position="27"/>
    </location>
</feature>
<evidence type="ECO:0000256" key="1">
    <source>
        <dbReference type="ARBA" id="ARBA00004141"/>
    </source>
</evidence>
<evidence type="ECO:0000256" key="2">
    <source>
        <dbReference type="ARBA" id="ARBA00022692"/>
    </source>
</evidence>
<evidence type="ECO:0000256" key="3">
    <source>
        <dbReference type="ARBA" id="ARBA00022989"/>
    </source>
</evidence>
<dbReference type="Pfam" id="PF07298">
    <property type="entry name" value="NnrU"/>
    <property type="match status" value="1"/>
</dbReference>
<dbReference type="RefSeq" id="WP_076400248.1">
    <property type="nucleotide sequence ID" value="NZ_CYSF01000007.1"/>
</dbReference>
<evidence type="ECO:0000256" key="4">
    <source>
        <dbReference type="ARBA" id="ARBA00023136"/>
    </source>
</evidence>
<sequence>MMAWELAGWAEYCVAFVVFFAAHNIPTRPSVKTAITARIGARGFGIGYGLVSLVALYWLLMSAGRAPIVEVWAWAPWQNMVPVIAMIPVCAILCFGLARPNPFSFGGRKNDQFDPREPGLIRLIRHPALAALALWAAAHTVANGHLAHVIMFGVFTLFALLGMRMIDRRKQREMPDWSQQLSAMRASSRRSTPRHWGSFTIRLGLSILLYIALLRGHGLIIGVYPLG</sequence>
<keyword evidence="4 5" id="KW-0472">Membrane</keyword>
<keyword evidence="2 5" id="KW-0812">Transmembrane</keyword>
<feature type="transmembrane region" description="Helical" evidence="5">
    <location>
        <begin position="80"/>
        <end position="98"/>
    </location>
</feature>
<protein>
    <submittedName>
        <fullName evidence="7">Putative membrane protein</fullName>
    </submittedName>
</protein>
<feature type="transmembrane region" description="Helical" evidence="5">
    <location>
        <begin position="119"/>
        <end position="138"/>
    </location>
</feature>
<dbReference type="AlphaFoldDB" id="A0A0P1H3S5"/>
<feature type="transmembrane region" description="Helical" evidence="5">
    <location>
        <begin position="199"/>
        <end position="224"/>
    </location>
</feature>
<evidence type="ECO:0000313" key="8">
    <source>
        <dbReference type="Proteomes" id="UP000051681"/>
    </source>
</evidence>
<feature type="transmembrane region" description="Helical" evidence="5">
    <location>
        <begin position="144"/>
        <end position="163"/>
    </location>
</feature>
<evidence type="ECO:0000256" key="5">
    <source>
        <dbReference type="SAM" id="Phobius"/>
    </source>
</evidence>
<name>A0A0P1H3S5_9RHOB</name>
<dbReference type="InterPro" id="IPR009915">
    <property type="entry name" value="NnrU_dom"/>
</dbReference>